<dbReference type="GeneID" id="30411480"/>
<dbReference type="GO" id="GO:0016491">
    <property type="term" value="F:oxidoreductase activity"/>
    <property type="evidence" value="ECO:0007669"/>
    <property type="project" value="UniProtKB-KW"/>
</dbReference>
<keyword evidence="4" id="KW-0288">FMN</keyword>
<organism evidence="7 8">
    <name type="scientific">Methanobacterium congolense</name>
    <dbReference type="NCBI Taxonomy" id="118062"/>
    <lineage>
        <taxon>Archaea</taxon>
        <taxon>Methanobacteriati</taxon>
        <taxon>Methanobacteriota</taxon>
        <taxon>Methanomada group</taxon>
        <taxon>Methanobacteria</taxon>
        <taxon>Methanobacteriales</taxon>
        <taxon>Methanobacteriaceae</taxon>
        <taxon>Methanobacterium</taxon>
    </lineage>
</organism>
<dbReference type="EC" id="1.-.-.-" evidence="7"/>
<evidence type="ECO:0000256" key="5">
    <source>
        <dbReference type="ARBA" id="ARBA00023002"/>
    </source>
</evidence>
<evidence type="ECO:0000313" key="7">
    <source>
        <dbReference type="EMBL" id="SCG85196.1"/>
    </source>
</evidence>
<feature type="domain" description="Nitroreductase" evidence="6">
    <location>
        <begin position="65"/>
        <end position="147"/>
    </location>
</feature>
<dbReference type="EMBL" id="LT607756">
    <property type="protein sequence ID" value="SCG85196.1"/>
    <property type="molecule type" value="Genomic_DNA"/>
</dbReference>
<dbReference type="PANTHER" id="PTHR43673">
    <property type="entry name" value="NAD(P)H NITROREDUCTASE YDGI-RELATED"/>
    <property type="match status" value="1"/>
</dbReference>
<dbReference type="SUPFAM" id="SSF55469">
    <property type="entry name" value="FMN-dependent nitroreductase-like"/>
    <property type="match status" value="1"/>
</dbReference>
<dbReference type="RefSeq" id="WP_071906391.1">
    <property type="nucleotide sequence ID" value="NZ_LT607756.1"/>
</dbReference>
<dbReference type="PATRIC" id="fig|129848.4.peg.628"/>
<evidence type="ECO:0000256" key="1">
    <source>
        <dbReference type="ARBA" id="ARBA00001917"/>
    </source>
</evidence>
<reference evidence="7 8" key="1">
    <citation type="submission" date="2016-08" db="EMBL/GenBank/DDBJ databases">
        <authorList>
            <person name="Seilhamer J.J."/>
        </authorList>
    </citation>
    <scope>NUCLEOTIDE SEQUENCE [LARGE SCALE GENOMIC DNA]</scope>
    <source>
        <strain evidence="7">Buetzberg</strain>
    </source>
</reference>
<evidence type="ECO:0000256" key="3">
    <source>
        <dbReference type="ARBA" id="ARBA00022630"/>
    </source>
</evidence>
<protein>
    <submittedName>
        <fullName evidence="7">Putative NADH dehydrogenase/NAD(P)H nitroreductase AF_0226</fullName>
        <ecNumber evidence="7">1.-.-.-</ecNumber>
    </submittedName>
</protein>
<dbReference type="PANTHER" id="PTHR43673:SF2">
    <property type="entry name" value="NITROREDUCTASE"/>
    <property type="match status" value="1"/>
</dbReference>
<dbReference type="KEGG" id="mcub:MCBB_0623"/>
<dbReference type="AlphaFoldDB" id="A0A1D3L0W1"/>
<feature type="domain" description="Nitroreductase" evidence="6">
    <location>
        <begin position="7"/>
        <end position="59"/>
    </location>
</feature>
<keyword evidence="8" id="KW-1185">Reference proteome</keyword>
<comment type="similarity">
    <text evidence="2">Belongs to the nitroreductase family.</text>
</comment>
<sequence>MKFMDLIKGRYSVRRYESKPVEGEKLEKILEAVRVAPTAANKQPFKFIVVNTEGREEELKTIYGAEWFTQAPLVICGCAVPEEGWVRRDGKNYSEVDVTIAMDHLILEATNLGLGTCWIAAFNADAARKVLNLPEGVEPVLFTTLGYPADEPQPKTRKELSQIVHYEHW</sequence>
<evidence type="ECO:0000259" key="6">
    <source>
        <dbReference type="Pfam" id="PF00881"/>
    </source>
</evidence>
<accession>A0A1D3L0W1</accession>
<dbReference type="InterPro" id="IPR029479">
    <property type="entry name" value="Nitroreductase"/>
</dbReference>
<keyword evidence="5 7" id="KW-0560">Oxidoreductase</keyword>
<dbReference type="OrthoDB" id="287850at2157"/>
<dbReference type="Pfam" id="PF00881">
    <property type="entry name" value="Nitroreductase"/>
    <property type="match status" value="2"/>
</dbReference>
<evidence type="ECO:0000256" key="2">
    <source>
        <dbReference type="ARBA" id="ARBA00007118"/>
    </source>
</evidence>
<proteinExistence type="inferred from homology"/>
<evidence type="ECO:0000313" key="8">
    <source>
        <dbReference type="Proteomes" id="UP000094707"/>
    </source>
</evidence>
<evidence type="ECO:0000256" key="4">
    <source>
        <dbReference type="ARBA" id="ARBA00022643"/>
    </source>
</evidence>
<keyword evidence="3" id="KW-0285">Flavoprotein</keyword>
<comment type="cofactor">
    <cofactor evidence="1">
        <name>FMN</name>
        <dbReference type="ChEBI" id="CHEBI:58210"/>
    </cofactor>
</comment>
<dbReference type="Proteomes" id="UP000094707">
    <property type="component" value="Chromosome I"/>
</dbReference>
<dbReference type="InterPro" id="IPR000415">
    <property type="entry name" value="Nitroreductase-like"/>
</dbReference>
<name>A0A1D3L0W1_9EURY</name>
<dbReference type="Gene3D" id="3.40.109.10">
    <property type="entry name" value="NADH Oxidase"/>
    <property type="match status" value="1"/>
</dbReference>
<dbReference type="STRING" id="118062.MCBB_0623"/>
<gene>
    <name evidence="7" type="ORF">MCBB_0623</name>
</gene>